<dbReference type="SUPFAM" id="SSF50475">
    <property type="entry name" value="FMN-binding split barrel"/>
    <property type="match status" value="1"/>
</dbReference>
<dbReference type="InterPro" id="IPR049383">
    <property type="entry name" value="UbiD-like_N"/>
</dbReference>
<dbReference type="GO" id="GO:0005829">
    <property type="term" value="C:cytosol"/>
    <property type="evidence" value="ECO:0007669"/>
    <property type="project" value="TreeGrafter"/>
</dbReference>
<evidence type="ECO:0000313" key="3">
    <source>
        <dbReference type="Proteomes" id="UP000807825"/>
    </source>
</evidence>
<dbReference type="GO" id="GO:0008694">
    <property type="term" value="F:4-hydroxy-3-polyprenylbenzoate decarboxylase activity"/>
    <property type="evidence" value="ECO:0007669"/>
    <property type="project" value="TreeGrafter"/>
</dbReference>
<sequence>MSFQDMGEFISYLEQTDQLVRITVPVSRDLEITEITDRIVKGPSSGNKALLFENVEGFSMPVVANLFGSESRISAALGVASLNDL</sequence>
<dbReference type="PANTHER" id="PTHR30108">
    <property type="entry name" value="3-OCTAPRENYL-4-HYDROXYBENZOATE CARBOXY-LYASE-RELATED"/>
    <property type="match status" value="1"/>
</dbReference>
<dbReference type="Proteomes" id="UP000807825">
    <property type="component" value="Unassembled WGS sequence"/>
</dbReference>
<accession>A0A9D6V5T6</accession>
<evidence type="ECO:0000259" key="1">
    <source>
        <dbReference type="Pfam" id="PF20695"/>
    </source>
</evidence>
<dbReference type="AlphaFoldDB" id="A0A9D6V5T6"/>
<organism evidence="2 3">
    <name type="scientific">Desulfomonile tiedjei</name>
    <dbReference type="NCBI Taxonomy" id="2358"/>
    <lineage>
        <taxon>Bacteria</taxon>
        <taxon>Pseudomonadati</taxon>
        <taxon>Thermodesulfobacteriota</taxon>
        <taxon>Desulfomonilia</taxon>
        <taxon>Desulfomonilales</taxon>
        <taxon>Desulfomonilaceae</taxon>
        <taxon>Desulfomonile</taxon>
    </lineage>
</organism>
<feature type="non-terminal residue" evidence="2">
    <location>
        <position position="85"/>
    </location>
</feature>
<feature type="domain" description="3-octaprenyl-4-hydroxybenzoate carboxy-lyase-like N-terminal" evidence="1">
    <location>
        <begin position="10"/>
        <end position="83"/>
    </location>
</feature>
<dbReference type="PANTHER" id="PTHR30108:SF17">
    <property type="entry name" value="FERULIC ACID DECARBOXYLASE 1"/>
    <property type="match status" value="1"/>
</dbReference>
<protein>
    <submittedName>
        <fullName evidence="2">UbiD family decarboxylase</fullName>
    </submittedName>
</protein>
<dbReference type="InterPro" id="IPR002830">
    <property type="entry name" value="UbiD"/>
</dbReference>
<dbReference type="Pfam" id="PF20695">
    <property type="entry name" value="UbiD_N"/>
    <property type="match status" value="1"/>
</dbReference>
<dbReference type="GO" id="GO:0006744">
    <property type="term" value="P:ubiquinone biosynthetic process"/>
    <property type="evidence" value="ECO:0007669"/>
    <property type="project" value="TreeGrafter"/>
</dbReference>
<dbReference type="EMBL" id="JACRDE010000632">
    <property type="protein sequence ID" value="MBI5252651.1"/>
    <property type="molecule type" value="Genomic_DNA"/>
</dbReference>
<reference evidence="2" key="1">
    <citation type="submission" date="2020-07" db="EMBL/GenBank/DDBJ databases">
        <title>Huge and variable diversity of episymbiotic CPR bacteria and DPANN archaea in groundwater ecosystems.</title>
        <authorList>
            <person name="He C.Y."/>
            <person name="Keren R."/>
            <person name="Whittaker M."/>
            <person name="Farag I.F."/>
            <person name="Doudna J."/>
            <person name="Cate J.H.D."/>
            <person name="Banfield J.F."/>
        </authorList>
    </citation>
    <scope>NUCLEOTIDE SEQUENCE</scope>
    <source>
        <strain evidence="2">NC_groundwater_1664_Pr3_B-0.1um_52_9</strain>
    </source>
</reference>
<evidence type="ECO:0000313" key="2">
    <source>
        <dbReference type="EMBL" id="MBI5252651.1"/>
    </source>
</evidence>
<comment type="caution">
    <text evidence="2">The sequence shown here is derived from an EMBL/GenBank/DDBJ whole genome shotgun (WGS) entry which is preliminary data.</text>
</comment>
<name>A0A9D6V5T6_9BACT</name>
<gene>
    <name evidence="2" type="ORF">HY912_24410</name>
</gene>
<proteinExistence type="predicted"/>